<dbReference type="Pfam" id="PF19580">
    <property type="entry name" value="Exo_endo_phos_3"/>
    <property type="match status" value="1"/>
</dbReference>
<dbReference type="GO" id="GO:0004519">
    <property type="term" value="F:endonuclease activity"/>
    <property type="evidence" value="ECO:0007669"/>
    <property type="project" value="UniProtKB-KW"/>
</dbReference>
<proteinExistence type="predicted"/>
<accession>A0A1K1PPJ6</accession>
<dbReference type="InterPro" id="IPR005135">
    <property type="entry name" value="Endo/exonuclease/phosphatase"/>
</dbReference>
<dbReference type="PANTHER" id="PTHR42834">
    <property type="entry name" value="ENDONUCLEASE/EXONUCLEASE/PHOSPHATASE FAMILY PROTEIN (AFU_ORTHOLOGUE AFUA_3G09210)"/>
    <property type="match status" value="1"/>
</dbReference>
<organism evidence="2 3">
    <name type="scientific">Cellulophaga fucicola</name>
    <dbReference type="NCBI Taxonomy" id="76595"/>
    <lineage>
        <taxon>Bacteria</taxon>
        <taxon>Pseudomonadati</taxon>
        <taxon>Bacteroidota</taxon>
        <taxon>Flavobacteriia</taxon>
        <taxon>Flavobacteriales</taxon>
        <taxon>Flavobacteriaceae</taxon>
        <taxon>Cellulophaga</taxon>
    </lineage>
</organism>
<dbReference type="AlphaFoldDB" id="A0A1K1PPJ6"/>
<protein>
    <submittedName>
        <fullName evidence="2">Endonuclease/Exonuclease/phosphatase family protein</fullName>
    </submittedName>
</protein>
<dbReference type="InterPro" id="IPR036691">
    <property type="entry name" value="Endo/exonu/phosph_ase_sf"/>
</dbReference>
<sequence length="311" mass="36093">MVTIAFYNLENLFDTIDDPTTLDDDFTPKGVKRWTNNRYKKKLFKLSSTMSQIGTHNSEDPPVLVGIAEVENETVVIDLLNTANTENINYAYVHYDSPDERGIDTGLIYHKDHFTVIHSEPIHVHIINTNGEKDYTRDILYVHGKLNGEEVHVFVNHWPSKRDGKISTDYKRIEAAKVLVNFIEKLEEKHPNPNYIIMGDFNDGPKSDSIKVLMDTNKFYNPSDHLLTFEKGSASYKRKWSLFDQIIISHSFLNYEKGTHSFVEANIFDEHFLTEFDGKFKGTPFRTYVGRKYVGGYSDHFPVFLQFKYNE</sequence>
<reference evidence="3" key="1">
    <citation type="submission" date="2016-11" db="EMBL/GenBank/DDBJ databases">
        <authorList>
            <person name="Varghese N."/>
            <person name="Submissions S."/>
        </authorList>
    </citation>
    <scope>NUCLEOTIDE SEQUENCE [LARGE SCALE GENOMIC DNA]</scope>
    <source>
        <strain evidence="3">DSM 24786</strain>
    </source>
</reference>
<dbReference type="RefSeq" id="WP_072303700.1">
    <property type="nucleotide sequence ID" value="NZ_FPIY01000002.1"/>
</dbReference>
<evidence type="ECO:0000259" key="1">
    <source>
        <dbReference type="Pfam" id="PF19580"/>
    </source>
</evidence>
<dbReference type="OrthoDB" id="9802724at2"/>
<keyword evidence="2" id="KW-0255">Endonuclease</keyword>
<keyword evidence="3" id="KW-1185">Reference proteome</keyword>
<dbReference type="STRING" id="76595.SAMN05660313_02086"/>
<keyword evidence="2" id="KW-0269">Exonuclease</keyword>
<dbReference type="SUPFAM" id="SSF56219">
    <property type="entry name" value="DNase I-like"/>
    <property type="match status" value="1"/>
</dbReference>
<dbReference type="EMBL" id="FPIY01000002">
    <property type="protein sequence ID" value="SFW49449.1"/>
    <property type="molecule type" value="Genomic_DNA"/>
</dbReference>
<keyword evidence="2" id="KW-0378">Hydrolase</keyword>
<dbReference type="Gene3D" id="3.60.10.10">
    <property type="entry name" value="Endonuclease/exonuclease/phosphatase"/>
    <property type="match status" value="1"/>
</dbReference>
<keyword evidence="2" id="KW-0540">Nuclease</keyword>
<dbReference type="Proteomes" id="UP000183257">
    <property type="component" value="Unassembled WGS sequence"/>
</dbReference>
<dbReference type="GO" id="GO:0004527">
    <property type="term" value="F:exonuclease activity"/>
    <property type="evidence" value="ECO:0007669"/>
    <property type="project" value="UniProtKB-KW"/>
</dbReference>
<gene>
    <name evidence="2" type="ORF">SAMN05660313_02086</name>
</gene>
<evidence type="ECO:0000313" key="3">
    <source>
        <dbReference type="Proteomes" id="UP000183257"/>
    </source>
</evidence>
<feature type="domain" description="Endonuclease/exonuclease/phosphatase" evidence="1">
    <location>
        <begin position="3"/>
        <end position="307"/>
    </location>
</feature>
<evidence type="ECO:0000313" key="2">
    <source>
        <dbReference type="EMBL" id="SFW49449.1"/>
    </source>
</evidence>
<name>A0A1K1PPJ6_9FLAO</name>
<dbReference type="PANTHER" id="PTHR42834:SF1">
    <property type="entry name" value="ENDONUCLEASE_EXONUCLEASE_PHOSPHATASE FAMILY PROTEIN (AFU_ORTHOLOGUE AFUA_3G09210)"/>
    <property type="match status" value="1"/>
</dbReference>